<sequence>DSEVNHSNQPPPASTTASKMELNLALMKKVFPCWPLPRECKPARSQKWYVYVYCTLSRRRTTYNSPKDSRFYAKVNGEGFIKYCLHISKL</sequence>
<reference evidence="1" key="1">
    <citation type="submission" date="2014-05" db="EMBL/GenBank/DDBJ databases">
        <authorList>
            <person name="Chronopoulou M."/>
        </authorList>
    </citation>
    <scope>NUCLEOTIDE SEQUENCE</scope>
    <source>
        <tissue evidence="1">Whole organism</tissue>
    </source>
</reference>
<organism evidence="1">
    <name type="scientific">Lepeophtheirus salmonis</name>
    <name type="common">Salmon louse</name>
    <name type="synonym">Caligus salmonis</name>
    <dbReference type="NCBI Taxonomy" id="72036"/>
    <lineage>
        <taxon>Eukaryota</taxon>
        <taxon>Metazoa</taxon>
        <taxon>Ecdysozoa</taxon>
        <taxon>Arthropoda</taxon>
        <taxon>Crustacea</taxon>
        <taxon>Multicrustacea</taxon>
        <taxon>Hexanauplia</taxon>
        <taxon>Copepoda</taxon>
        <taxon>Siphonostomatoida</taxon>
        <taxon>Caligidae</taxon>
        <taxon>Lepeophtheirus</taxon>
    </lineage>
</organism>
<dbReference type="OrthoDB" id="6506757at2759"/>
<accession>A0A0K2UEL0</accession>
<name>A0A0K2UEL0_LEPSM</name>
<dbReference type="AlphaFoldDB" id="A0A0K2UEL0"/>
<protein>
    <submittedName>
        <fullName evidence="1">Uncharacterized protein</fullName>
    </submittedName>
</protein>
<evidence type="ECO:0000313" key="1">
    <source>
        <dbReference type="EMBL" id="CDW36699.1"/>
    </source>
</evidence>
<dbReference type="EMBL" id="HACA01019338">
    <property type="protein sequence ID" value="CDW36699.1"/>
    <property type="molecule type" value="Transcribed_RNA"/>
</dbReference>
<feature type="non-terminal residue" evidence="1">
    <location>
        <position position="1"/>
    </location>
</feature>
<proteinExistence type="predicted"/>